<evidence type="ECO:0000313" key="1">
    <source>
        <dbReference type="EMBL" id="MBW0496593.1"/>
    </source>
</evidence>
<reference evidence="1" key="1">
    <citation type="submission" date="2021-03" db="EMBL/GenBank/DDBJ databases">
        <title>Draft genome sequence of rust myrtle Austropuccinia psidii MF-1, a brazilian biotype.</title>
        <authorList>
            <person name="Quecine M.C."/>
            <person name="Pachon D.M.R."/>
            <person name="Bonatelli M.L."/>
            <person name="Correr F.H."/>
            <person name="Franceschini L.M."/>
            <person name="Leite T.F."/>
            <person name="Margarido G.R.A."/>
            <person name="Almeida C.A."/>
            <person name="Ferrarezi J.A."/>
            <person name="Labate C.A."/>
        </authorList>
    </citation>
    <scope>NUCLEOTIDE SEQUENCE</scope>
    <source>
        <strain evidence="1">MF-1</strain>
    </source>
</reference>
<gene>
    <name evidence="1" type="ORF">O181_036308</name>
</gene>
<proteinExistence type="predicted"/>
<dbReference type="AlphaFoldDB" id="A0A9Q3D773"/>
<dbReference type="Proteomes" id="UP000765509">
    <property type="component" value="Unassembled WGS sequence"/>
</dbReference>
<sequence>MVMFSGPNYIISNLVPNSITHFKGRLQSGSLAIHGGHQKTILGHQSPGPSGVGYCISEVFPQENTGLRFPKGNFNRLLNIKSVFKSSRTPELLGKLNLSIQAAFR</sequence>
<dbReference type="EMBL" id="AVOT02013711">
    <property type="protein sequence ID" value="MBW0496593.1"/>
    <property type="molecule type" value="Genomic_DNA"/>
</dbReference>
<name>A0A9Q3D773_9BASI</name>
<evidence type="ECO:0000313" key="2">
    <source>
        <dbReference type="Proteomes" id="UP000765509"/>
    </source>
</evidence>
<keyword evidence="2" id="KW-1185">Reference proteome</keyword>
<organism evidence="1 2">
    <name type="scientific">Austropuccinia psidii MF-1</name>
    <dbReference type="NCBI Taxonomy" id="1389203"/>
    <lineage>
        <taxon>Eukaryota</taxon>
        <taxon>Fungi</taxon>
        <taxon>Dikarya</taxon>
        <taxon>Basidiomycota</taxon>
        <taxon>Pucciniomycotina</taxon>
        <taxon>Pucciniomycetes</taxon>
        <taxon>Pucciniales</taxon>
        <taxon>Sphaerophragmiaceae</taxon>
        <taxon>Austropuccinia</taxon>
    </lineage>
</organism>
<protein>
    <submittedName>
        <fullName evidence="1">Uncharacterized protein</fullName>
    </submittedName>
</protein>
<comment type="caution">
    <text evidence="1">The sequence shown here is derived from an EMBL/GenBank/DDBJ whole genome shotgun (WGS) entry which is preliminary data.</text>
</comment>
<accession>A0A9Q3D773</accession>